<evidence type="ECO:0000259" key="4">
    <source>
        <dbReference type="PROSITE" id="PS50949"/>
    </source>
</evidence>
<dbReference type="SMART" id="SM00345">
    <property type="entry name" value="HTH_GNTR"/>
    <property type="match status" value="1"/>
</dbReference>
<accession>A0ABW8AKG0</accession>
<dbReference type="InterPro" id="IPR024185">
    <property type="entry name" value="FTHF_cligase-like_sf"/>
</dbReference>
<gene>
    <name evidence="5" type="ORF">ACIB24_07180</name>
</gene>
<dbReference type="Gene3D" id="1.10.10.10">
    <property type="entry name" value="Winged helix-like DNA-binding domain superfamily/Winged helix DNA-binding domain"/>
    <property type="match status" value="1"/>
</dbReference>
<reference evidence="5 6" key="1">
    <citation type="submission" date="2024-10" db="EMBL/GenBank/DDBJ databases">
        <title>The Natural Products Discovery Center: Release of the First 8490 Sequenced Strains for Exploring Actinobacteria Biosynthetic Diversity.</title>
        <authorList>
            <person name="Kalkreuter E."/>
            <person name="Kautsar S.A."/>
            <person name="Yang D."/>
            <person name="Bader C.D."/>
            <person name="Teijaro C.N."/>
            <person name="Fluegel L."/>
            <person name="Davis C.M."/>
            <person name="Simpson J.R."/>
            <person name="Lauterbach L."/>
            <person name="Steele A.D."/>
            <person name="Gui C."/>
            <person name="Meng S."/>
            <person name="Li G."/>
            <person name="Viehrig K."/>
            <person name="Ye F."/>
            <person name="Su P."/>
            <person name="Kiefer A.F."/>
            <person name="Nichols A."/>
            <person name="Cepeda A.J."/>
            <person name="Yan W."/>
            <person name="Fan B."/>
            <person name="Jiang Y."/>
            <person name="Adhikari A."/>
            <person name="Zheng C.-J."/>
            <person name="Schuster L."/>
            <person name="Cowan T.M."/>
            <person name="Smanski M.J."/>
            <person name="Chevrette M.G."/>
            <person name="De Carvalho L.P.S."/>
            <person name="Shen B."/>
        </authorList>
    </citation>
    <scope>NUCLEOTIDE SEQUENCE [LARGE SCALE GENOMIC DNA]</scope>
    <source>
        <strain evidence="5 6">NPDC049639</strain>
    </source>
</reference>
<dbReference type="PRINTS" id="PR00035">
    <property type="entry name" value="HTHGNTR"/>
</dbReference>
<dbReference type="InterPro" id="IPR037171">
    <property type="entry name" value="NagB/RpiA_transferase-like"/>
</dbReference>
<comment type="caution">
    <text evidence="5">The sequence shown here is derived from an EMBL/GenBank/DDBJ whole genome shotgun (WGS) entry which is preliminary data.</text>
</comment>
<dbReference type="SUPFAM" id="SSF100950">
    <property type="entry name" value="NagB/RpiA/CoA transferase-like"/>
    <property type="match status" value="1"/>
</dbReference>
<keyword evidence="6" id="KW-1185">Reference proteome</keyword>
<dbReference type="Pfam" id="PF00392">
    <property type="entry name" value="GntR"/>
    <property type="match status" value="1"/>
</dbReference>
<proteinExistence type="predicted"/>
<dbReference type="InterPro" id="IPR002698">
    <property type="entry name" value="FTHF_cligase"/>
</dbReference>
<keyword evidence="3" id="KW-0804">Transcription</keyword>
<evidence type="ECO:0000313" key="5">
    <source>
        <dbReference type="EMBL" id="MFI7586841.1"/>
    </source>
</evidence>
<dbReference type="Gene3D" id="3.40.50.10420">
    <property type="entry name" value="NagB/RpiA/CoA transferase-like"/>
    <property type="match status" value="1"/>
</dbReference>
<dbReference type="PANTHER" id="PTHR13017">
    <property type="entry name" value="5-FORMYLTETRAHYDROFOLATE CYCLO-LIGASE-RELATED"/>
    <property type="match status" value="1"/>
</dbReference>
<dbReference type="PROSITE" id="PS50949">
    <property type="entry name" value="HTH_GNTR"/>
    <property type="match status" value="1"/>
</dbReference>
<organism evidence="5 6">
    <name type="scientific">Spongisporangium articulatum</name>
    <dbReference type="NCBI Taxonomy" id="3362603"/>
    <lineage>
        <taxon>Bacteria</taxon>
        <taxon>Bacillati</taxon>
        <taxon>Actinomycetota</taxon>
        <taxon>Actinomycetes</taxon>
        <taxon>Kineosporiales</taxon>
        <taxon>Kineosporiaceae</taxon>
        <taxon>Spongisporangium</taxon>
    </lineage>
</organism>
<evidence type="ECO:0000256" key="3">
    <source>
        <dbReference type="ARBA" id="ARBA00023163"/>
    </source>
</evidence>
<evidence type="ECO:0000256" key="1">
    <source>
        <dbReference type="ARBA" id="ARBA00023015"/>
    </source>
</evidence>
<sequence>MTPSTSGHTPAYVQVRDALRALALAQPLNSPDPLPPEGELMRRFGVSRGTVRRATEDVVREGLLSSEPGRGTFVVKQAQVRLLMRDVLTRIGLPDSRFHLDFSAFVPDFTGSARCHALLTARPEYAAARLLFVAPDNSLQRFTLACLGAGKRVLVPTYGMRRGLVLLDPATIAPEHHEFASTLDGMERYGTVLDLEALSALERVDLMVTGGIAFTTSGVHVGTGRAYLDLEWGILAELGLVTDSTSIVGVVHADQVLEAEVVPDRLDVVADLIVTPEGVRPTPGQNRRPAGIAWDALDMARLADIAYLAELRTRAPAEIVLPLRGKRA</sequence>
<dbReference type="Proteomes" id="UP001612915">
    <property type="component" value="Unassembled WGS sequence"/>
</dbReference>
<dbReference type="InterPro" id="IPR036390">
    <property type="entry name" value="WH_DNA-bd_sf"/>
</dbReference>
<feature type="domain" description="HTH gntR-type" evidence="4">
    <location>
        <begin position="9"/>
        <end position="77"/>
    </location>
</feature>
<dbReference type="CDD" id="cd07377">
    <property type="entry name" value="WHTH_GntR"/>
    <property type="match status" value="1"/>
</dbReference>
<name>A0ABW8AKG0_9ACTN</name>
<evidence type="ECO:0000313" key="6">
    <source>
        <dbReference type="Proteomes" id="UP001612915"/>
    </source>
</evidence>
<protein>
    <submittedName>
        <fullName evidence="5">5-formyltetrahydrofolate cyclo-ligase</fullName>
    </submittedName>
</protein>
<dbReference type="InterPro" id="IPR000524">
    <property type="entry name" value="Tscrpt_reg_HTH_GntR"/>
</dbReference>
<dbReference type="Pfam" id="PF01812">
    <property type="entry name" value="5-FTHF_cyc-lig"/>
    <property type="match status" value="1"/>
</dbReference>
<dbReference type="InterPro" id="IPR036388">
    <property type="entry name" value="WH-like_DNA-bd_sf"/>
</dbReference>
<dbReference type="PANTHER" id="PTHR13017:SF0">
    <property type="entry name" value="METHENYLTETRAHYDROFOLATE SYNTHASE DOMAIN-CONTAINING PROTEIN"/>
    <property type="match status" value="1"/>
</dbReference>
<dbReference type="EMBL" id="JBITLV010000002">
    <property type="protein sequence ID" value="MFI7586841.1"/>
    <property type="molecule type" value="Genomic_DNA"/>
</dbReference>
<dbReference type="RefSeq" id="WP_398277352.1">
    <property type="nucleotide sequence ID" value="NZ_JBITLV010000002.1"/>
</dbReference>
<dbReference type="SUPFAM" id="SSF46785">
    <property type="entry name" value="Winged helix' DNA-binding domain"/>
    <property type="match status" value="1"/>
</dbReference>
<keyword evidence="1" id="KW-0805">Transcription regulation</keyword>
<keyword evidence="2" id="KW-0238">DNA-binding</keyword>
<evidence type="ECO:0000256" key="2">
    <source>
        <dbReference type="ARBA" id="ARBA00023125"/>
    </source>
</evidence>